<reference evidence="6" key="1">
    <citation type="submission" date="2014-02" db="EMBL/GenBank/DDBJ databases">
        <authorList>
            <person name="Zhao D."/>
            <person name="Dong X."/>
            <person name="Li Y."/>
            <person name="Lv L."/>
            <person name="Zhao D."/>
            <person name="Gao Y."/>
            <person name="Wang Y."/>
            <person name="Li Y."/>
        </authorList>
    </citation>
    <scope>NUCLEOTIDE SEQUENCE</scope>
    <source>
        <strain evidence="6">CGMCC 7049</strain>
    </source>
</reference>
<dbReference type="InterPro" id="IPR036052">
    <property type="entry name" value="TrpB-like_PALP_sf"/>
</dbReference>
<dbReference type="CDD" id="cd06447">
    <property type="entry name" value="D-Ser-dehyd"/>
    <property type="match status" value="1"/>
</dbReference>
<evidence type="ECO:0000256" key="2">
    <source>
        <dbReference type="ARBA" id="ARBA00022898"/>
    </source>
</evidence>
<dbReference type="NCBIfam" id="NF002823">
    <property type="entry name" value="PRK02991.1"/>
    <property type="match status" value="1"/>
</dbReference>
<dbReference type="InterPro" id="IPR050147">
    <property type="entry name" value="Ser/Thr_Dehydratase"/>
</dbReference>
<dbReference type="PANTHER" id="PTHR48078:SF9">
    <property type="entry name" value="D-SERINE DEHYDRATASE"/>
    <property type="match status" value="1"/>
</dbReference>
<dbReference type="SUPFAM" id="SSF53686">
    <property type="entry name" value="Tryptophan synthase beta subunit-like PLP-dependent enzymes"/>
    <property type="match status" value="1"/>
</dbReference>
<dbReference type="RefSeq" id="WP_002834149.1">
    <property type="nucleotide sequence ID" value="NZ_CP157400.1"/>
</dbReference>
<dbReference type="InterPro" id="IPR000634">
    <property type="entry name" value="Ser/Thr_deHydtase_PyrdxlP-BS"/>
</dbReference>
<dbReference type="GO" id="GO:0016836">
    <property type="term" value="F:hydro-lyase activity"/>
    <property type="evidence" value="ECO:0007669"/>
    <property type="project" value="UniProtKB-UniRule"/>
</dbReference>
<proteinExistence type="inferred from homology"/>
<feature type="domain" description="Tryptophan synthase beta chain-like PALP" evidence="5">
    <location>
        <begin position="74"/>
        <end position="398"/>
    </location>
</feature>
<evidence type="ECO:0000256" key="3">
    <source>
        <dbReference type="ARBA" id="ARBA00023239"/>
    </source>
</evidence>
<dbReference type="EC" id="4.3.1.18" evidence="4"/>
<dbReference type="GO" id="GO:0009097">
    <property type="term" value="P:isoleucine biosynthetic process"/>
    <property type="evidence" value="ECO:0007669"/>
    <property type="project" value="TreeGrafter"/>
</dbReference>
<sequence length="432" mass="47607">MIDVDALSKKYPAIKQMQAYEPIFWKNLNYKKEAELPVGVEHIFDAEARFQRFAPYFEVAFPETLPTHGILESPLLKMDKMKAVLNAEAQNQVKGDLYLKADNYLPISGSIKSRGGIYEVLKFAEKVAMKHGEIVYGDNYAKLNEPRFKDLFGQYGIVVGSTGNLGLSIGIVACKLGFRTSVHMSSDAAQWKKDMLREKGVNVVEYNDNFTHAITEARKSAEADPMAYFIDDEGSYDLFLGYSVAAVRLQAQLKAQNIKVDEEHPLFVYLPAGVGGSPSGVAFGLKKIIGENVHPIFAEPTHIPSVSLGMMTGLNDQISVYDAGIDGVTKADGLAVGRPSRIAGKMMDTLLYGIQTFDDQKMMKNVAELHDSENVDVEPSAASGFTILDDVQAQLEQDYPMENASHIVWATGGSMVPKNDMDQYVAEGHQVK</sequence>
<feature type="modified residue" description="N6-(pyridoxal phosphate)lysine" evidence="4">
    <location>
        <position position="112"/>
    </location>
</feature>
<evidence type="ECO:0000259" key="5">
    <source>
        <dbReference type="Pfam" id="PF00291"/>
    </source>
</evidence>
<dbReference type="GO" id="GO:0036088">
    <property type="term" value="P:D-serine catabolic process"/>
    <property type="evidence" value="ECO:0007669"/>
    <property type="project" value="TreeGrafter"/>
</dbReference>
<keyword evidence="3 4" id="KW-0456">Lyase</keyword>
<accession>A0AAU7NKY0</accession>
<evidence type="ECO:0000256" key="1">
    <source>
        <dbReference type="ARBA" id="ARBA00001933"/>
    </source>
</evidence>
<evidence type="ECO:0000313" key="6">
    <source>
        <dbReference type="EMBL" id="XBS08280.1"/>
    </source>
</evidence>
<name>A0AAU7NKY0_PEDPE</name>
<dbReference type="Gene3D" id="3.40.50.1100">
    <property type="match status" value="2"/>
</dbReference>
<reference evidence="6" key="2">
    <citation type="submission" date="2024-05" db="EMBL/GenBank/DDBJ databases">
        <authorList>
            <person name="Chen H."/>
        </authorList>
    </citation>
    <scope>NUCLEOTIDE SEQUENCE</scope>
    <source>
        <strain evidence="6">CGMCC 7049</strain>
    </source>
</reference>
<dbReference type="EMBL" id="CP157400">
    <property type="protein sequence ID" value="XBS08280.1"/>
    <property type="molecule type" value="Genomic_DNA"/>
</dbReference>
<dbReference type="PROSITE" id="PS00165">
    <property type="entry name" value="DEHYDRATASE_SER_THR"/>
    <property type="match status" value="1"/>
</dbReference>
<keyword evidence="2 4" id="KW-0663">Pyridoxal phosphate</keyword>
<comment type="cofactor">
    <cofactor evidence="1 4">
        <name>pyridoxal 5'-phosphate</name>
        <dbReference type="ChEBI" id="CHEBI:597326"/>
    </cofactor>
</comment>
<dbReference type="HAMAP" id="MF_01030">
    <property type="entry name" value="D_Ser_dehydrat"/>
    <property type="match status" value="1"/>
</dbReference>
<evidence type="ECO:0000256" key="4">
    <source>
        <dbReference type="HAMAP-Rule" id="MF_01030"/>
    </source>
</evidence>
<dbReference type="PANTHER" id="PTHR48078">
    <property type="entry name" value="THREONINE DEHYDRATASE, MITOCHONDRIAL-RELATED"/>
    <property type="match status" value="1"/>
</dbReference>
<dbReference type="GO" id="GO:0008721">
    <property type="term" value="F:D-serine ammonia-lyase activity"/>
    <property type="evidence" value="ECO:0007669"/>
    <property type="project" value="UniProtKB-EC"/>
</dbReference>
<organism evidence="6">
    <name type="scientific">Pediococcus pentosaceus CGMCC 7049</name>
    <dbReference type="NCBI Taxonomy" id="1460385"/>
    <lineage>
        <taxon>Bacteria</taxon>
        <taxon>Bacillati</taxon>
        <taxon>Bacillota</taxon>
        <taxon>Bacilli</taxon>
        <taxon>Lactobacillales</taxon>
        <taxon>Lactobacillaceae</taxon>
        <taxon>Pediococcus</taxon>
    </lineage>
</organism>
<dbReference type="NCBIfam" id="TIGR02035">
    <property type="entry name" value="D_Ser_am_lyase"/>
    <property type="match status" value="1"/>
</dbReference>
<comment type="similarity">
    <text evidence="4">Belongs to the serine/threonine dehydratase family. DsdA subfamily.</text>
</comment>
<dbReference type="Pfam" id="PF00291">
    <property type="entry name" value="PALP"/>
    <property type="match status" value="1"/>
</dbReference>
<dbReference type="InterPro" id="IPR001926">
    <property type="entry name" value="TrpB-like_PALP"/>
</dbReference>
<dbReference type="AlphaFoldDB" id="A0AAU7NKY0"/>
<dbReference type="InterPro" id="IPR011780">
    <property type="entry name" value="D_Ser_am_lyase"/>
</dbReference>
<protein>
    <recommendedName>
        <fullName evidence="4">Probable D-serine dehydratase</fullName>
        <ecNumber evidence="4">4.3.1.18</ecNumber>
    </recommendedName>
    <alternativeName>
        <fullName evidence="4">D-serine deaminase</fullName>
        <shortName evidence="4">DSD</shortName>
    </alternativeName>
</protein>
<gene>
    <name evidence="4" type="primary">dsdA</name>
    <name evidence="6" type="ORF">BB06_08710</name>
</gene>
<dbReference type="GO" id="GO:0030170">
    <property type="term" value="F:pyridoxal phosphate binding"/>
    <property type="evidence" value="ECO:0007669"/>
    <property type="project" value="InterPro"/>
</dbReference>
<comment type="catalytic activity">
    <reaction evidence="4">
        <text>D-serine = pyruvate + NH4(+)</text>
        <dbReference type="Rhea" id="RHEA:13977"/>
        <dbReference type="ChEBI" id="CHEBI:15361"/>
        <dbReference type="ChEBI" id="CHEBI:28938"/>
        <dbReference type="ChEBI" id="CHEBI:35247"/>
        <dbReference type="EC" id="4.3.1.18"/>
    </reaction>
</comment>